<feature type="compositionally biased region" description="Low complexity" evidence="1">
    <location>
        <begin position="1"/>
        <end position="14"/>
    </location>
</feature>
<reference evidence="2 3" key="1">
    <citation type="submission" date="2016-10" db="EMBL/GenBank/DDBJ databases">
        <authorList>
            <person name="de Groot N.N."/>
        </authorList>
    </citation>
    <scope>NUCLEOTIDE SEQUENCE [LARGE SCALE GENOMIC DNA]</scope>
    <source>
        <strain evidence="2 3">CGMCC 1.7054</strain>
    </source>
</reference>
<accession>A0A1I7MKD3</accession>
<dbReference type="Proteomes" id="UP000198881">
    <property type="component" value="Unassembled WGS sequence"/>
</dbReference>
<feature type="compositionally biased region" description="Polar residues" evidence="1">
    <location>
        <begin position="500"/>
        <end position="516"/>
    </location>
</feature>
<protein>
    <recommendedName>
        <fullName evidence="4">DUF349 domain-containing protein</fullName>
    </recommendedName>
</protein>
<evidence type="ECO:0000313" key="3">
    <source>
        <dbReference type="Proteomes" id="UP000198881"/>
    </source>
</evidence>
<gene>
    <name evidence="2" type="ORF">SAMN04487966_10494</name>
</gene>
<feature type="compositionally biased region" description="Pro residues" evidence="1">
    <location>
        <begin position="97"/>
        <end position="113"/>
    </location>
</feature>
<dbReference type="STRING" id="574650.SAMN04487966_10494"/>
<evidence type="ECO:0000313" key="2">
    <source>
        <dbReference type="EMBL" id="SFV22383.1"/>
    </source>
</evidence>
<proteinExistence type="predicted"/>
<dbReference type="RefSeq" id="WP_342715238.1">
    <property type="nucleotide sequence ID" value="NZ_FPCG01000004.1"/>
</dbReference>
<feature type="region of interest" description="Disordered" evidence="1">
    <location>
        <begin position="492"/>
        <end position="516"/>
    </location>
</feature>
<feature type="compositionally biased region" description="Low complexity" evidence="1">
    <location>
        <begin position="61"/>
        <end position="96"/>
    </location>
</feature>
<dbReference type="AlphaFoldDB" id="A0A1I7MKD3"/>
<dbReference type="InterPro" id="IPR007139">
    <property type="entry name" value="DUF349"/>
</dbReference>
<evidence type="ECO:0000256" key="1">
    <source>
        <dbReference type="SAM" id="MobiDB-lite"/>
    </source>
</evidence>
<dbReference type="EMBL" id="FPCG01000004">
    <property type="protein sequence ID" value="SFV22383.1"/>
    <property type="molecule type" value="Genomic_DNA"/>
</dbReference>
<sequence>MTTSQQPDDQPTTPAEDMPVPAPADQTDLPAAEAETAAVLESVESTEAPAAAAGEDQPQDQAQQGTPAAEQAPEAEAAPTAEEPTAAPAALSAPKPAAVPRPPTPGVPSPASLPKPAQRPGGSGAKGAGKSGAKPAAAPLVAPAYSTPLEEAAQFARVSEDGHVTLLDNGEEVQVGQYPDATEQEALAYFVRKYDDVVSQTMLLEQRVAAGAPAGEIQKTLDHLQDTVEARGMVGDLPTLRDRLAALQDTLDERRTADKAALEAAQAEQLAVREGIVAEAEDWAAKDPHQVQWKQASARMAELFDQWKAAQKAGPRLGKSVEDGLWKRFRAARTTFDKHRRAFFSQLDATNAEAKSVKEKLIARAEKLSSSTDWGPTTAAYRDLMDEWKAAPRASRKEDDALWARFRGAQDTFFAARKAANDEIDREYGDNLKVKEQILAEGQKLLPFTDLKAGRAALNDLRGRWEDAGRVPRKDISRMESGFRKLEEALKQAEDEHWQKTNPETQARTSSAVSQLQETIAGLEKDLEQAQAQGDQKKITQAQEALDARRQWLEMLQASQS</sequence>
<organism evidence="2 3">
    <name type="scientific">Micrococcus terreus</name>
    <dbReference type="NCBI Taxonomy" id="574650"/>
    <lineage>
        <taxon>Bacteria</taxon>
        <taxon>Bacillati</taxon>
        <taxon>Actinomycetota</taxon>
        <taxon>Actinomycetes</taxon>
        <taxon>Micrococcales</taxon>
        <taxon>Micrococcaceae</taxon>
        <taxon>Micrococcus</taxon>
    </lineage>
</organism>
<keyword evidence="3" id="KW-1185">Reference proteome</keyword>
<feature type="compositionally biased region" description="Gly residues" evidence="1">
    <location>
        <begin position="121"/>
        <end position="130"/>
    </location>
</feature>
<feature type="region of interest" description="Disordered" evidence="1">
    <location>
        <begin position="1"/>
        <end position="136"/>
    </location>
</feature>
<dbReference type="Pfam" id="PF03993">
    <property type="entry name" value="DUF349"/>
    <property type="match status" value="3"/>
</dbReference>
<evidence type="ECO:0008006" key="4">
    <source>
        <dbReference type="Google" id="ProtNLM"/>
    </source>
</evidence>
<name>A0A1I7MKD3_9MICC</name>